<feature type="region of interest" description="Disordered" evidence="1">
    <location>
        <begin position="112"/>
        <end position="136"/>
    </location>
</feature>
<dbReference type="Proteomes" id="UP001194746">
    <property type="component" value="Unassembled WGS sequence"/>
</dbReference>
<evidence type="ECO:0000313" key="3">
    <source>
        <dbReference type="EMBL" id="KAF9882985.1"/>
    </source>
</evidence>
<accession>A0AAD4GN37</accession>
<sequence length="136" mass="15163">MQRVLGWTRIQCLVVSLELPSVAGSYSILTMSVGASFTILPDRVETYRDRPYPVMNKKPGGDTSINPNSYAANYVLSVEVITSSNNKLNEKRIHNPGEVPLELDHQHVRVLDRWSPPTGSRTPSRADSEAARRRSS</sequence>
<gene>
    <name evidence="3" type="ORF">FE257_004355</name>
</gene>
<reference evidence="3" key="2">
    <citation type="submission" date="2020-02" db="EMBL/GenBank/DDBJ databases">
        <authorList>
            <person name="Gilchrist C.L.M."/>
            <person name="Chooi Y.-H."/>
        </authorList>
    </citation>
    <scope>NUCLEOTIDE SEQUENCE</scope>
    <source>
        <strain evidence="3">MST-FP2251</strain>
    </source>
</reference>
<evidence type="ECO:0000256" key="1">
    <source>
        <dbReference type="SAM" id="MobiDB-lite"/>
    </source>
</evidence>
<comment type="caution">
    <text evidence="3">The sequence shown here is derived from an EMBL/GenBank/DDBJ whole genome shotgun (WGS) entry which is preliminary data.</text>
</comment>
<feature type="compositionally biased region" description="Basic and acidic residues" evidence="1">
    <location>
        <begin position="124"/>
        <end position="136"/>
    </location>
</feature>
<reference evidence="3" key="1">
    <citation type="journal article" date="2019" name="Beilstein J. Org. Chem.">
        <title>Nanangenines: drimane sesquiterpenoids as the dominant metabolite cohort of a novel Australian fungus, Aspergillus nanangensis.</title>
        <authorList>
            <person name="Lacey H.J."/>
            <person name="Gilchrist C.L.M."/>
            <person name="Crombie A."/>
            <person name="Kalaitzis J.A."/>
            <person name="Vuong D."/>
            <person name="Rutledge P.J."/>
            <person name="Turner P."/>
            <person name="Pitt J.I."/>
            <person name="Lacey E."/>
            <person name="Chooi Y.H."/>
            <person name="Piggott A.M."/>
        </authorList>
    </citation>
    <scope>NUCLEOTIDE SEQUENCE</scope>
    <source>
        <strain evidence="3">MST-FP2251</strain>
    </source>
</reference>
<evidence type="ECO:0000256" key="2">
    <source>
        <dbReference type="SAM" id="SignalP"/>
    </source>
</evidence>
<dbReference type="AlphaFoldDB" id="A0AAD4GN37"/>
<organism evidence="3 4">
    <name type="scientific">Aspergillus nanangensis</name>
    <dbReference type="NCBI Taxonomy" id="2582783"/>
    <lineage>
        <taxon>Eukaryota</taxon>
        <taxon>Fungi</taxon>
        <taxon>Dikarya</taxon>
        <taxon>Ascomycota</taxon>
        <taxon>Pezizomycotina</taxon>
        <taxon>Eurotiomycetes</taxon>
        <taxon>Eurotiomycetidae</taxon>
        <taxon>Eurotiales</taxon>
        <taxon>Aspergillaceae</taxon>
        <taxon>Aspergillus</taxon>
        <taxon>Aspergillus subgen. Circumdati</taxon>
    </lineage>
</organism>
<feature type="chain" id="PRO_5042291403" evidence="2">
    <location>
        <begin position="25"/>
        <end position="136"/>
    </location>
</feature>
<feature type="signal peptide" evidence="2">
    <location>
        <begin position="1"/>
        <end position="24"/>
    </location>
</feature>
<keyword evidence="2" id="KW-0732">Signal</keyword>
<evidence type="ECO:0000313" key="4">
    <source>
        <dbReference type="Proteomes" id="UP001194746"/>
    </source>
</evidence>
<name>A0AAD4GN37_ASPNN</name>
<protein>
    <submittedName>
        <fullName evidence="3">Uncharacterized protein</fullName>
    </submittedName>
</protein>
<dbReference type="EMBL" id="VCAU01000195">
    <property type="protein sequence ID" value="KAF9882985.1"/>
    <property type="molecule type" value="Genomic_DNA"/>
</dbReference>
<keyword evidence="4" id="KW-1185">Reference proteome</keyword>
<proteinExistence type="predicted"/>